<organism evidence="2 3">
    <name type="scientific">Quillaja saponaria</name>
    <name type="common">Soap bark tree</name>
    <dbReference type="NCBI Taxonomy" id="32244"/>
    <lineage>
        <taxon>Eukaryota</taxon>
        <taxon>Viridiplantae</taxon>
        <taxon>Streptophyta</taxon>
        <taxon>Embryophyta</taxon>
        <taxon>Tracheophyta</taxon>
        <taxon>Spermatophyta</taxon>
        <taxon>Magnoliopsida</taxon>
        <taxon>eudicotyledons</taxon>
        <taxon>Gunneridae</taxon>
        <taxon>Pentapetalae</taxon>
        <taxon>rosids</taxon>
        <taxon>fabids</taxon>
        <taxon>Fabales</taxon>
        <taxon>Quillajaceae</taxon>
        <taxon>Quillaja</taxon>
    </lineage>
</organism>
<feature type="region of interest" description="Disordered" evidence="1">
    <location>
        <begin position="217"/>
        <end position="296"/>
    </location>
</feature>
<accession>A0AAD7L2Y0</accession>
<reference evidence="2" key="1">
    <citation type="journal article" date="2023" name="Science">
        <title>Elucidation of the pathway for biosynthesis of saponin adjuvants from the soapbark tree.</title>
        <authorList>
            <person name="Reed J."/>
            <person name="Orme A."/>
            <person name="El-Demerdash A."/>
            <person name="Owen C."/>
            <person name="Martin L.B.B."/>
            <person name="Misra R.C."/>
            <person name="Kikuchi S."/>
            <person name="Rejzek M."/>
            <person name="Martin A.C."/>
            <person name="Harkess A."/>
            <person name="Leebens-Mack J."/>
            <person name="Louveau T."/>
            <person name="Stephenson M.J."/>
            <person name="Osbourn A."/>
        </authorList>
    </citation>
    <scope>NUCLEOTIDE SEQUENCE</scope>
    <source>
        <strain evidence="2">S10</strain>
    </source>
</reference>
<keyword evidence="3" id="KW-1185">Reference proteome</keyword>
<evidence type="ECO:0000256" key="1">
    <source>
        <dbReference type="SAM" id="MobiDB-lite"/>
    </source>
</evidence>
<dbReference type="KEGG" id="qsa:O6P43_026773"/>
<name>A0AAD7L2Y0_QUISA</name>
<feature type="compositionally biased region" description="Basic and acidic residues" evidence="1">
    <location>
        <begin position="251"/>
        <end position="287"/>
    </location>
</feature>
<evidence type="ECO:0000313" key="3">
    <source>
        <dbReference type="Proteomes" id="UP001163823"/>
    </source>
</evidence>
<feature type="compositionally biased region" description="Basic and acidic residues" evidence="1">
    <location>
        <begin position="228"/>
        <end position="244"/>
    </location>
</feature>
<feature type="region of interest" description="Disordered" evidence="1">
    <location>
        <begin position="70"/>
        <end position="104"/>
    </location>
</feature>
<feature type="compositionally biased region" description="Basic and acidic residues" evidence="1">
    <location>
        <begin position="75"/>
        <end position="104"/>
    </location>
</feature>
<comment type="caution">
    <text evidence="2">The sequence shown here is derived from an EMBL/GenBank/DDBJ whole genome shotgun (WGS) entry which is preliminary data.</text>
</comment>
<protein>
    <submittedName>
        <fullName evidence="2">Uncharacterized protein</fullName>
    </submittedName>
</protein>
<dbReference type="Proteomes" id="UP001163823">
    <property type="component" value="Chromosome 11"/>
</dbReference>
<dbReference type="AlphaFoldDB" id="A0AAD7L2Y0"/>
<proteinExistence type="predicted"/>
<dbReference type="EMBL" id="JARAOO010000011">
    <property type="protein sequence ID" value="KAJ7950599.1"/>
    <property type="molecule type" value="Genomic_DNA"/>
</dbReference>
<sequence>MFKYVGNSTFKIEMYNKTRFEKKLCGPITSDDQISLVVGIDEKKEVKQKLDYLEDDQILKMRKSSMFVANPTQSEGKKGTTVDENGADPHDAGSKGTDGDGSERTEVINIDEEIGSGKSLKSCNADVPRMRKHKEGTSSSDTLQEAKTLRFRVILEHDLVPRGVQVLKMPSDLFTRLGRELKKVVLKDLVSDKLWEVDVKKDEVTFVCRPTKCEDTKSKTVVGNGASEAKRTQPNEDEGKKRSISESLISSKDDQQAQVKSKAESELKRKRIDVDDHEIYRMQKRSEPVANSTEYEGIKGYTGLRKRIRPS</sequence>
<evidence type="ECO:0000313" key="2">
    <source>
        <dbReference type="EMBL" id="KAJ7950599.1"/>
    </source>
</evidence>
<gene>
    <name evidence="2" type="ORF">O6P43_026773</name>
</gene>